<evidence type="ECO:0000256" key="3">
    <source>
        <dbReference type="ARBA" id="ARBA00023014"/>
    </source>
</evidence>
<proteinExistence type="predicted"/>
<evidence type="ECO:0000256" key="2">
    <source>
        <dbReference type="ARBA" id="ARBA00023004"/>
    </source>
</evidence>
<keyword evidence="6" id="KW-1185">Reference proteome</keyword>
<accession>A0ABD3MSY0</accession>
<dbReference type="AlphaFoldDB" id="A0ABD3MSY0"/>
<protein>
    <recommendedName>
        <fullName evidence="4">4Fe-4S ferredoxin-type domain-containing protein</fullName>
    </recommendedName>
</protein>
<dbReference type="EMBL" id="JALLAZ020001718">
    <property type="protein sequence ID" value="KAL3766903.1"/>
    <property type="molecule type" value="Genomic_DNA"/>
</dbReference>
<dbReference type="GO" id="GO:0051536">
    <property type="term" value="F:iron-sulfur cluster binding"/>
    <property type="evidence" value="ECO:0007669"/>
    <property type="project" value="UniProtKB-KW"/>
</dbReference>
<dbReference type="PRINTS" id="PR00352">
    <property type="entry name" value="3FE4SFRDOXIN"/>
</dbReference>
<evidence type="ECO:0000313" key="6">
    <source>
        <dbReference type="Proteomes" id="UP001530315"/>
    </source>
</evidence>
<dbReference type="Proteomes" id="UP001530315">
    <property type="component" value="Unassembled WGS sequence"/>
</dbReference>
<reference evidence="5 6" key="1">
    <citation type="submission" date="2024-10" db="EMBL/GenBank/DDBJ databases">
        <title>Updated reference genomes for cyclostephanoid diatoms.</title>
        <authorList>
            <person name="Roberts W.R."/>
            <person name="Alverson A.J."/>
        </authorList>
    </citation>
    <scope>NUCLEOTIDE SEQUENCE [LARGE SCALE GENOMIC DNA]</scope>
    <source>
        <strain evidence="5 6">AJA276-08</strain>
    </source>
</reference>
<keyword evidence="3" id="KW-0411">Iron-sulfur</keyword>
<keyword evidence="2" id="KW-0408">Iron</keyword>
<dbReference type="Pfam" id="PF13370">
    <property type="entry name" value="Fer4_13"/>
    <property type="match status" value="1"/>
</dbReference>
<dbReference type="Gene3D" id="3.30.70.20">
    <property type="match status" value="1"/>
</dbReference>
<dbReference type="PROSITE" id="PS51379">
    <property type="entry name" value="4FE4S_FER_2"/>
    <property type="match status" value="1"/>
</dbReference>
<dbReference type="InterPro" id="IPR017896">
    <property type="entry name" value="4Fe4S_Fe-S-bd"/>
</dbReference>
<gene>
    <name evidence="5" type="ORF">ACHAW5_000921</name>
</gene>
<dbReference type="PANTHER" id="PTHR44579:SF2">
    <property type="entry name" value="OS01G0730500 PROTEIN"/>
    <property type="match status" value="1"/>
</dbReference>
<organism evidence="5 6">
    <name type="scientific">Stephanodiscus triporus</name>
    <dbReference type="NCBI Taxonomy" id="2934178"/>
    <lineage>
        <taxon>Eukaryota</taxon>
        <taxon>Sar</taxon>
        <taxon>Stramenopiles</taxon>
        <taxon>Ochrophyta</taxon>
        <taxon>Bacillariophyta</taxon>
        <taxon>Coscinodiscophyceae</taxon>
        <taxon>Thalassiosirophycidae</taxon>
        <taxon>Stephanodiscales</taxon>
        <taxon>Stephanodiscaceae</taxon>
        <taxon>Stephanodiscus</taxon>
    </lineage>
</organism>
<evidence type="ECO:0000313" key="5">
    <source>
        <dbReference type="EMBL" id="KAL3766903.1"/>
    </source>
</evidence>
<evidence type="ECO:0000256" key="1">
    <source>
        <dbReference type="ARBA" id="ARBA00022723"/>
    </source>
</evidence>
<dbReference type="InterPro" id="IPR001080">
    <property type="entry name" value="3Fe4S_ferredoxin"/>
</dbReference>
<comment type="caution">
    <text evidence="5">The sequence shown here is derived from an EMBL/GenBank/DDBJ whole genome shotgun (WGS) entry which is preliminary data.</text>
</comment>
<sequence>MILGGASLSIVWRDLEAHGIFSPSEEERVLTLLEMERANPSSSSYSDGHSHQPSLMDECELFEDYEERLSRRFSGDDEDDVMGEESAWDFLRRKDGGREKSSHELVEMAFDGKTPKRIRDGQFVFIDEETCIGCTQCAQIAPSSFKMIEDSGRARTYQQSSALDVENAVAACPVNCMHFMSFEELKEMEVSRDDGDGRTDHRHFGKGRAHTPLHVSGRDSDANHKSSWYHYLKTKCHGCYDCPTYAPGENPFFKERHKLAEHIRAKDFMMTGEADKWRKVIEL</sequence>
<dbReference type="SUPFAM" id="SSF54862">
    <property type="entry name" value="4Fe-4S ferredoxins"/>
    <property type="match status" value="1"/>
</dbReference>
<dbReference type="PANTHER" id="PTHR44579">
    <property type="entry name" value="OS01G0730500 PROTEIN"/>
    <property type="match status" value="1"/>
</dbReference>
<keyword evidence="1" id="KW-0479">Metal-binding</keyword>
<evidence type="ECO:0000259" key="4">
    <source>
        <dbReference type="PROSITE" id="PS51379"/>
    </source>
</evidence>
<dbReference type="GO" id="GO:0046872">
    <property type="term" value="F:metal ion binding"/>
    <property type="evidence" value="ECO:0007669"/>
    <property type="project" value="UniProtKB-KW"/>
</dbReference>
<name>A0ABD3MSY0_9STRA</name>
<feature type="domain" description="4Fe-4S ferredoxin-type" evidence="4">
    <location>
        <begin position="122"/>
        <end position="150"/>
    </location>
</feature>